<dbReference type="EMBL" id="KE504122">
    <property type="protein sequence ID" value="EPT05852.1"/>
    <property type="molecule type" value="Genomic_DNA"/>
</dbReference>
<reference evidence="2 3" key="1">
    <citation type="journal article" date="2012" name="Science">
        <title>The Paleozoic origin of enzymatic lignin decomposition reconstructed from 31 fungal genomes.</title>
        <authorList>
            <person name="Floudas D."/>
            <person name="Binder M."/>
            <person name="Riley R."/>
            <person name="Barry K."/>
            <person name="Blanchette R.A."/>
            <person name="Henrissat B."/>
            <person name="Martinez A.T."/>
            <person name="Otillar R."/>
            <person name="Spatafora J.W."/>
            <person name="Yadav J.S."/>
            <person name="Aerts A."/>
            <person name="Benoit I."/>
            <person name="Boyd A."/>
            <person name="Carlson A."/>
            <person name="Copeland A."/>
            <person name="Coutinho P.M."/>
            <person name="de Vries R.P."/>
            <person name="Ferreira P."/>
            <person name="Findley K."/>
            <person name="Foster B."/>
            <person name="Gaskell J."/>
            <person name="Glotzer D."/>
            <person name="Gorecki P."/>
            <person name="Heitman J."/>
            <person name="Hesse C."/>
            <person name="Hori C."/>
            <person name="Igarashi K."/>
            <person name="Jurgens J.A."/>
            <person name="Kallen N."/>
            <person name="Kersten P."/>
            <person name="Kohler A."/>
            <person name="Kuees U."/>
            <person name="Kumar T.K.A."/>
            <person name="Kuo A."/>
            <person name="LaButti K."/>
            <person name="Larrondo L.F."/>
            <person name="Lindquist E."/>
            <person name="Ling A."/>
            <person name="Lombard V."/>
            <person name="Lucas S."/>
            <person name="Lundell T."/>
            <person name="Martin R."/>
            <person name="McLaughlin D.J."/>
            <person name="Morgenstern I."/>
            <person name="Morin E."/>
            <person name="Murat C."/>
            <person name="Nagy L.G."/>
            <person name="Nolan M."/>
            <person name="Ohm R.A."/>
            <person name="Patyshakuliyeva A."/>
            <person name="Rokas A."/>
            <person name="Ruiz-Duenas F.J."/>
            <person name="Sabat G."/>
            <person name="Salamov A."/>
            <person name="Samejima M."/>
            <person name="Schmutz J."/>
            <person name="Slot J.C."/>
            <person name="St John F."/>
            <person name="Stenlid J."/>
            <person name="Sun H."/>
            <person name="Sun S."/>
            <person name="Syed K."/>
            <person name="Tsang A."/>
            <person name="Wiebenga A."/>
            <person name="Young D."/>
            <person name="Pisabarro A."/>
            <person name="Eastwood D.C."/>
            <person name="Martin F."/>
            <person name="Cullen D."/>
            <person name="Grigoriev I.V."/>
            <person name="Hibbett D.S."/>
        </authorList>
    </citation>
    <scope>NUCLEOTIDE SEQUENCE</scope>
    <source>
        <strain evidence="3">FP-58527</strain>
    </source>
</reference>
<dbReference type="Proteomes" id="UP000015241">
    <property type="component" value="Unassembled WGS sequence"/>
</dbReference>
<evidence type="ECO:0000313" key="3">
    <source>
        <dbReference type="Proteomes" id="UP000015241"/>
    </source>
</evidence>
<dbReference type="InParanoid" id="S8EL61"/>
<sequence length="143" mass="15710">MGPNNVYVKGIQKLPYFAHSVNEAGTRLLDHDEVRARMALLSHGGPPALENYLAYPTLPTAGLARPLSLPRQQATPRHTGISPGDAAAQEVDQDREACRIQNWVPEQRTTPRHNVWATTSDKPGSCLLIGPIRNACRTRRPAT</sequence>
<keyword evidence="3" id="KW-1185">Reference proteome</keyword>
<proteinExistence type="predicted"/>
<organism evidence="2 3">
    <name type="scientific">Fomitopsis schrenkii</name>
    <name type="common">Brown rot fungus</name>
    <dbReference type="NCBI Taxonomy" id="2126942"/>
    <lineage>
        <taxon>Eukaryota</taxon>
        <taxon>Fungi</taxon>
        <taxon>Dikarya</taxon>
        <taxon>Basidiomycota</taxon>
        <taxon>Agaricomycotina</taxon>
        <taxon>Agaricomycetes</taxon>
        <taxon>Polyporales</taxon>
        <taxon>Fomitopsis</taxon>
    </lineage>
</organism>
<feature type="region of interest" description="Disordered" evidence="1">
    <location>
        <begin position="71"/>
        <end position="93"/>
    </location>
</feature>
<evidence type="ECO:0000256" key="1">
    <source>
        <dbReference type="SAM" id="MobiDB-lite"/>
    </source>
</evidence>
<accession>S8EL61</accession>
<name>S8EL61_FOMSC</name>
<protein>
    <submittedName>
        <fullName evidence="2">Uncharacterized protein</fullName>
    </submittedName>
</protein>
<dbReference type="AlphaFoldDB" id="S8EL61"/>
<evidence type="ECO:0000313" key="2">
    <source>
        <dbReference type="EMBL" id="EPT05852.1"/>
    </source>
</evidence>
<gene>
    <name evidence="2" type="ORF">FOMPIDRAFT_1044333</name>
</gene>
<dbReference type="HOGENOM" id="CLU_1806196_0_0_1"/>